<reference evidence="2 3" key="1">
    <citation type="submission" date="2019-07" db="EMBL/GenBank/DDBJ databases">
        <title>Whole genome shotgun sequence of Segetibacter aerophilus NBRC 106135.</title>
        <authorList>
            <person name="Hosoyama A."/>
            <person name="Uohara A."/>
            <person name="Ohji S."/>
            <person name="Ichikawa N."/>
        </authorList>
    </citation>
    <scope>NUCLEOTIDE SEQUENCE [LARGE SCALE GENOMIC DNA]</scope>
    <source>
        <strain evidence="2 3">NBRC 106135</strain>
    </source>
</reference>
<dbReference type="RefSeq" id="WP_147206078.1">
    <property type="nucleotide sequence ID" value="NZ_BJYT01000034.1"/>
</dbReference>
<dbReference type="Pfam" id="PF13699">
    <property type="entry name" value="eCIS_core"/>
    <property type="match status" value="1"/>
</dbReference>
<comment type="caution">
    <text evidence="2">The sequence shown here is derived from an EMBL/GenBank/DDBJ whole genome shotgun (WGS) entry which is preliminary data.</text>
</comment>
<dbReference type="Proteomes" id="UP000321513">
    <property type="component" value="Unassembled WGS sequence"/>
</dbReference>
<evidence type="ECO:0000259" key="1">
    <source>
        <dbReference type="Pfam" id="PF13699"/>
    </source>
</evidence>
<dbReference type="EMBL" id="BJYT01000034">
    <property type="protein sequence ID" value="GEO11951.1"/>
    <property type="molecule type" value="Genomic_DNA"/>
</dbReference>
<dbReference type="AlphaFoldDB" id="A0A512BJ08"/>
<keyword evidence="3" id="KW-1185">Reference proteome</keyword>
<dbReference type="OrthoDB" id="679343at2"/>
<evidence type="ECO:0000313" key="2">
    <source>
        <dbReference type="EMBL" id="GEO11951.1"/>
    </source>
</evidence>
<proteinExistence type="predicted"/>
<name>A0A512BJ08_9BACT</name>
<organism evidence="2 3">
    <name type="scientific">Segetibacter aerophilus</name>
    <dbReference type="NCBI Taxonomy" id="670293"/>
    <lineage>
        <taxon>Bacteria</taxon>
        <taxon>Pseudomonadati</taxon>
        <taxon>Bacteroidota</taxon>
        <taxon>Chitinophagia</taxon>
        <taxon>Chitinophagales</taxon>
        <taxon>Chitinophagaceae</taxon>
        <taxon>Segetibacter</taxon>
    </lineage>
</organism>
<accession>A0A512BJ08</accession>
<gene>
    <name evidence="2" type="ORF">SAE01_44470</name>
</gene>
<protein>
    <recommendedName>
        <fullName evidence="1">eCIS core domain-containing protein</fullName>
    </recommendedName>
</protein>
<feature type="domain" description="eCIS core" evidence="1">
    <location>
        <begin position="15"/>
        <end position="61"/>
    </location>
</feature>
<sequence>MTKVKIKENSWLAKIAARKLESSSMAMVVGKTIHLHNSSKEDFLRNKRWVRHEVAHVKQYAKLGIFRFIFFYLLETFNKGYENNSFEVDARQKEKDVSILSEVHFN</sequence>
<dbReference type="InterPro" id="IPR025295">
    <property type="entry name" value="eCIS_core_dom"/>
</dbReference>
<evidence type="ECO:0000313" key="3">
    <source>
        <dbReference type="Proteomes" id="UP000321513"/>
    </source>
</evidence>